<evidence type="ECO:0000313" key="3">
    <source>
        <dbReference type="WBParaSite" id="jg24935.2"/>
    </source>
</evidence>
<evidence type="ECO:0000313" key="2">
    <source>
        <dbReference type="Proteomes" id="UP000887574"/>
    </source>
</evidence>
<dbReference type="AlphaFoldDB" id="A0A915DYX3"/>
<feature type="domain" description="Apple" evidence="1">
    <location>
        <begin position="239"/>
        <end position="328"/>
    </location>
</feature>
<dbReference type="InterPro" id="IPR003609">
    <property type="entry name" value="Pan_app"/>
</dbReference>
<dbReference type="SUPFAM" id="SSF57414">
    <property type="entry name" value="Hairpin loop containing domain-like"/>
    <property type="match status" value="3"/>
</dbReference>
<evidence type="ECO:0000259" key="1">
    <source>
        <dbReference type="PROSITE" id="PS50948"/>
    </source>
</evidence>
<organism evidence="2 3">
    <name type="scientific">Ditylenchus dipsaci</name>
    <dbReference type="NCBI Taxonomy" id="166011"/>
    <lineage>
        <taxon>Eukaryota</taxon>
        <taxon>Metazoa</taxon>
        <taxon>Ecdysozoa</taxon>
        <taxon>Nematoda</taxon>
        <taxon>Chromadorea</taxon>
        <taxon>Rhabditida</taxon>
        <taxon>Tylenchina</taxon>
        <taxon>Tylenchomorpha</taxon>
        <taxon>Sphaerularioidea</taxon>
        <taxon>Anguinidae</taxon>
        <taxon>Anguininae</taxon>
        <taxon>Ditylenchus</taxon>
    </lineage>
</organism>
<dbReference type="CDD" id="cd01099">
    <property type="entry name" value="PAN_AP_HGF"/>
    <property type="match status" value="2"/>
</dbReference>
<keyword evidence="2" id="KW-1185">Reference proteome</keyword>
<dbReference type="PROSITE" id="PS50948">
    <property type="entry name" value="PAN"/>
    <property type="match status" value="2"/>
</dbReference>
<name>A0A915DYX3_9BILA</name>
<dbReference type="Gene3D" id="3.50.4.10">
    <property type="entry name" value="Hepatocyte Growth Factor"/>
    <property type="match status" value="3"/>
</dbReference>
<protein>
    <submittedName>
        <fullName evidence="3">Apple domain-containing protein</fullName>
    </submittedName>
</protein>
<dbReference type="SMART" id="SM00473">
    <property type="entry name" value="PAN_AP"/>
    <property type="match status" value="3"/>
</dbReference>
<sequence>MELPLTTEEITAPGGSSYGLPEKSTFSVTFLTYFSCNSVQLWSHQPAGGPAAWKQQVITGIPDLSDPCFRRYSNSIIVNAQPYERRSSISLVNCKTQCLRSQIGVYSCRSFVYDNVNQVCDLFAHVGDQNPARLLRFQTRDYFEPTAAISCTPPEQNPASLSTLGVVSAVGTQANTKGSPVAVVAGGGEGGAGDLPQIMTQPIPSIPTPPSTFTSSPPLPTSNSVILTEPVIGVGDPSCNTDQVPRFLKTVDFELYYHDDMRLDRVSLDECLDLCANNFVSRTNGSSIKCNSFEFNNNECILSMETAVPLGNGQLKQKIGTDYYEKLCVDQKLANECPTSVYNRYPQMICRRCPSLQHCFDNCLNSKQLYGFKCISGMFYFEEPQLNCILNTEDRSTQPDLFTGENSDLVDYFETGLCKPTPSNTLNNNLRYSQPSTDSFYKHKKDFVYEDGKIRHESGGGQTRSSSLNFTPPPAIGSWSEWSPCIRSEESPASSSNSRWSEGVQTRKKMCENDRICARETRACEMLGRPLSPESSMDKVVDTLRRLKCPMDVCCPVFGGCKKFSASLQKFKKLRQAFVDPHYQFELLVKFDQLTYPIWALQQQALIGDANLDQRKCQMACLEQS</sequence>
<accession>A0A915DYX3</accession>
<dbReference type="WBParaSite" id="jg24935.2">
    <property type="protein sequence ID" value="jg24935.2"/>
    <property type="gene ID" value="jg24935"/>
</dbReference>
<dbReference type="Proteomes" id="UP000887574">
    <property type="component" value="Unplaced"/>
</dbReference>
<dbReference type="Pfam" id="PF00024">
    <property type="entry name" value="PAN_1"/>
    <property type="match status" value="2"/>
</dbReference>
<feature type="domain" description="Apple" evidence="1">
    <location>
        <begin position="68"/>
        <end position="147"/>
    </location>
</feature>
<proteinExistence type="predicted"/>
<reference evidence="3" key="1">
    <citation type="submission" date="2022-11" db="UniProtKB">
        <authorList>
            <consortium name="WormBaseParasite"/>
        </authorList>
    </citation>
    <scope>IDENTIFICATION</scope>
</reference>